<dbReference type="RefSeq" id="WP_104095751.1">
    <property type="nucleotide sequence ID" value="NZ_PJJX01000002.1"/>
</dbReference>
<dbReference type="AlphaFoldDB" id="A0A4R8VAS5"/>
<sequence>MVLKRACLEDEGIKTADLPPGDPEAGFLVDNRETTREELEAATDKCTKQIGEPKISDLSESELRKRYDARISQYDCLTENGLVSGYPPSFDVFVSDYKRSGERILWEPTEGAATTERDGKLMGPTDVCPPSTKTW</sequence>
<dbReference type="EMBL" id="SOFI01000003">
    <property type="protein sequence ID" value="TFB79883.1"/>
    <property type="molecule type" value="Genomic_DNA"/>
</dbReference>
<dbReference type="Proteomes" id="UP000298488">
    <property type="component" value="Unassembled WGS sequence"/>
</dbReference>
<comment type="caution">
    <text evidence="1">The sequence shown here is derived from an EMBL/GenBank/DDBJ whole genome shotgun (WGS) entry which is preliminary data.</text>
</comment>
<evidence type="ECO:0000313" key="1">
    <source>
        <dbReference type="EMBL" id="TFB79883.1"/>
    </source>
</evidence>
<accession>A0A4R8VAS5</accession>
<protein>
    <submittedName>
        <fullName evidence="1">Uncharacterized protein</fullName>
    </submittedName>
</protein>
<proteinExistence type="predicted"/>
<name>A0A4R8VAS5_9MICO</name>
<keyword evidence="2" id="KW-1185">Reference proteome</keyword>
<organism evidence="1 2">
    <name type="scientific">Terrimesophilobacter mesophilus</name>
    <dbReference type="NCBI Taxonomy" id="433647"/>
    <lineage>
        <taxon>Bacteria</taxon>
        <taxon>Bacillati</taxon>
        <taxon>Actinomycetota</taxon>
        <taxon>Actinomycetes</taxon>
        <taxon>Micrococcales</taxon>
        <taxon>Microbacteriaceae</taxon>
        <taxon>Terrimesophilobacter</taxon>
    </lineage>
</organism>
<evidence type="ECO:0000313" key="2">
    <source>
        <dbReference type="Proteomes" id="UP000298488"/>
    </source>
</evidence>
<reference evidence="1 2" key="1">
    <citation type="submission" date="2019-03" db="EMBL/GenBank/DDBJ databases">
        <title>Genomics of glacier-inhabiting Cryobacterium strains.</title>
        <authorList>
            <person name="Liu Q."/>
            <person name="Xin Y.-H."/>
        </authorList>
    </citation>
    <scope>NUCLEOTIDE SEQUENCE [LARGE SCALE GENOMIC DNA]</scope>
    <source>
        <strain evidence="1 2">CGMCC 1.10440</strain>
    </source>
</reference>
<gene>
    <name evidence="1" type="ORF">E3N84_07400</name>
</gene>